<evidence type="ECO:0000313" key="1">
    <source>
        <dbReference type="EMBL" id="OUN02350.1"/>
    </source>
</evidence>
<organism evidence="1 2">
    <name type="scientific">Alistipes onderdonkii</name>
    <dbReference type="NCBI Taxonomy" id="328813"/>
    <lineage>
        <taxon>Bacteria</taxon>
        <taxon>Pseudomonadati</taxon>
        <taxon>Bacteroidota</taxon>
        <taxon>Bacteroidia</taxon>
        <taxon>Bacteroidales</taxon>
        <taxon>Rikenellaceae</taxon>
        <taxon>Alistipes</taxon>
    </lineage>
</organism>
<sequence>MEPCAKKITRKNNPALVAAVFRLMFETLWIPPYDRRKCNALVVDFELCARSAVIRLAATDLAAASGVELDEMRYAVECLLRSIERLDAARLLPPERCAEALEAVRSMVAGLRERCADPV</sequence>
<evidence type="ECO:0000313" key="2">
    <source>
        <dbReference type="Proteomes" id="UP000195772"/>
    </source>
</evidence>
<accession>A0A1Y3R0M4</accession>
<dbReference type="Proteomes" id="UP000195772">
    <property type="component" value="Unassembled WGS sequence"/>
</dbReference>
<name>A0A1Y3R0M4_9BACT</name>
<evidence type="ECO:0008006" key="3">
    <source>
        <dbReference type="Google" id="ProtNLM"/>
    </source>
</evidence>
<dbReference type="OrthoDB" id="1005133at2"/>
<protein>
    <recommendedName>
        <fullName evidence="3">Four helix bundle protein</fullName>
    </recommendedName>
</protein>
<dbReference type="EMBL" id="NFHB01000008">
    <property type="protein sequence ID" value="OUN02350.1"/>
    <property type="molecule type" value="Genomic_DNA"/>
</dbReference>
<dbReference type="RefSeq" id="WP_046518052.1">
    <property type="nucleotide sequence ID" value="NZ_JADCKD010000003.1"/>
</dbReference>
<dbReference type="AlphaFoldDB" id="A0A1Y3R0M4"/>
<reference evidence="2" key="1">
    <citation type="submission" date="2017-04" db="EMBL/GenBank/DDBJ databases">
        <title>Function of individual gut microbiota members based on whole genome sequencing of pure cultures obtained from chicken caecum.</title>
        <authorList>
            <person name="Medvecky M."/>
            <person name="Cejkova D."/>
            <person name="Polansky O."/>
            <person name="Karasova D."/>
            <person name="Kubasova T."/>
            <person name="Cizek A."/>
            <person name="Rychlik I."/>
        </authorList>
    </citation>
    <scope>NUCLEOTIDE SEQUENCE [LARGE SCALE GENOMIC DNA]</scope>
    <source>
        <strain evidence="2">An90</strain>
    </source>
</reference>
<gene>
    <name evidence="1" type="ORF">B5G41_11785</name>
</gene>
<comment type="caution">
    <text evidence="1">The sequence shown here is derived from an EMBL/GenBank/DDBJ whole genome shotgun (WGS) entry which is preliminary data.</text>
</comment>
<proteinExistence type="predicted"/>